<name>A0ACD0NV43_9BASI</name>
<evidence type="ECO:0000313" key="2">
    <source>
        <dbReference type="Proteomes" id="UP000245626"/>
    </source>
</evidence>
<keyword evidence="2" id="KW-1185">Reference proteome</keyword>
<gene>
    <name evidence="1" type="ORF">IE53DRAFT_380350</name>
</gene>
<sequence>MTTTSVQQTTCPVEADFLKWFRRSGGYLDHRAKITPVPNMGRGMIATKDFEKGETLFSIPRHLLLNLSTTQLPSLCSKFDQDQNDGGASQSAISWEKIRDLGWAPLILSMMWERRRSAQMSGSIQLEKGQKENEEEEEADVSMRDAEADASILLDEGNLEDGREWRQQPRAFGQQEWGPYFDIMPTEFSTPMFWPEEDLESLQGTSVSGKVGREEAEQIYNDNLLPFIRSRPSIFFSDPPRGHSGGIEEQIGEWYSMDIYHQMGSRILSRSFHVKSSKKGKGAKSEAAGDETEEEEEEAEGPADENEMDEQHDGEGEDRDGDHSRDLAVGDESKGEDERNKRGEDGEHDDDDDDDEEDDDEEEEEETENVMDISMTPMADLLNAKFESDNARLFYKTNTLEMRTTKAIKAGEQIFNTYADPPNSDLVRRYGHVDEPNGSDVVELPAELIIQATLKVLSPDSTSSSDDKEKELNKRLEWACEKVGLDEVFILNYLFQPSERPPHRPQPERPSPKELKSAAKGGGVPEEMITLTRLLLLSQEDFQEVERKGRLPSPRIEAFHEVQVEDKKKGTKTKLKLAVSQIMIDAIDLRLGQYPNGKGTEEDEKLLYGPGEERTSDASRPLSENRNLRNAVVVRLGEKRVLHDQRRVLEYVLARVKDEIRSSSKMGNGQSSSTASKRKPGNGGKTSTSSSNGSIKRIRK</sequence>
<dbReference type="EMBL" id="KZ820017">
    <property type="protein sequence ID" value="PWN49685.1"/>
    <property type="molecule type" value="Genomic_DNA"/>
</dbReference>
<accession>A0ACD0NV43</accession>
<dbReference type="Proteomes" id="UP000245626">
    <property type="component" value="Unassembled WGS sequence"/>
</dbReference>
<organism evidence="1 2">
    <name type="scientific">Violaceomyces palustris</name>
    <dbReference type="NCBI Taxonomy" id="1673888"/>
    <lineage>
        <taxon>Eukaryota</taxon>
        <taxon>Fungi</taxon>
        <taxon>Dikarya</taxon>
        <taxon>Basidiomycota</taxon>
        <taxon>Ustilaginomycotina</taxon>
        <taxon>Ustilaginomycetes</taxon>
        <taxon>Violaceomycetales</taxon>
        <taxon>Violaceomycetaceae</taxon>
        <taxon>Violaceomyces</taxon>
    </lineage>
</organism>
<proteinExistence type="predicted"/>
<reference evidence="1 2" key="1">
    <citation type="journal article" date="2018" name="Mol. Biol. Evol.">
        <title>Broad Genomic Sampling Reveals a Smut Pathogenic Ancestry of the Fungal Clade Ustilaginomycotina.</title>
        <authorList>
            <person name="Kijpornyongpan T."/>
            <person name="Mondo S.J."/>
            <person name="Barry K."/>
            <person name="Sandor L."/>
            <person name="Lee J."/>
            <person name="Lipzen A."/>
            <person name="Pangilinan J."/>
            <person name="LaButti K."/>
            <person name="Hainaut M."/>
            <person name="Henrissat B."/>
            <person name="Grigoriev I.V."/>
            <person name="Spatafora J.W."/>
            <person name="Aime M.C."/>
        </authorList>
    </citation>
    <scope>NUCLEOTIDE SEQUENCE [LARGE SCALE GENOMIC DNA]</scope>
    <source>
        <strain evidence="1 2">SA 807</strain>
    </source>
</reference>
<protein>
    <submittedName>
        <fullName evidence="1">SET domain-containing protein</fullName>
    </submittedName>
</protein>
<evidence type="ECO:0000313" key="1">
    <source>
        <dbReference type="EMBL" id="PWN49685.1"/>
    </source>
</evidence>